<proteinExistence type="predicted"/>
<sequence length="71" mass="8101">MFDIITNEHTFYLVAETEADMNSGHILLLEEEGEKKALPVSPSLKYESPCYVTSCLDQHFSTTFPRILFDS</sequence>
<protein>
    <submittedName>
        <fullName evidence="1">Uncharacterized protein</fullName>
    </submittedName>
</protein>
<gene>
    <name evidence="1" type="ORF">I79_017798</name>
</gene>
<name>G3I300_CRIGR</name>
<reference evidence="2" key="1">
    <citation type="journal article" date="2011" name="Nat. Biotechnol.">
        <title>The genomic sequence of the Chinese hamster ovary (CHO)-K1 cell line.</title>
        <authorList>
            <person name="Xu X."/>
            <person name="Nagarajan H."/>
            <person name="Lewis N.E."/>
            <person name="Pan S."/>
            <person name="Cai Z."/>
            <person name="Liu X."/>
            <person name="Chen W."/>
            <person name="Xie M."/>
            <person name="Wang W."/>
            <person name="Hammond S."/>
            <person name="Andersen M.R."/>
            <person name="Neff N."/>
            <person name="Passarelli B."/>
            <person name="Koh W."/>
            <person name="Fan H.C."/>
            <person name="Wang J."/>
            <person name="Gui Y."/>
            <person name="Lee K.H."/>
            <person name="Betenbaugh M.J."/>
            <person name="Quake S.R."/>
            <person name="Famili I."/>
            <person name="Palsson B.O."/>
            <person name="Wang J."/>
        </authorList>
    </citation>
    <scope>NUCLEOTIDE SEQUENCE [LARGE SCALE GENOMIC DNA]</scope>
    <source>
        <strain evidence="2">CHO K1 cell line</strain>
    </source>
</reference>
<dbReference type="InParanoid" id="G3I300"/>
<evidence type="ECO:0000313" key="2">
    <source>
        <dbReference type="Proteomes" id="UP000001075"/>
    </source>
</evidence>
<dbReference type="Proteomes" id="UP000001075">
    <property type="component" value="Unassembled WGS sequence"/>
</dbReference>
<dbReference type="PaxDb" id="10029-XP_007635029.1"/>
<accession>G3I300</accession>
<dbReference type="EMBL" id="JH001160">
    <property type="protein sequence ID" value="EGW04742.1"/>
    <property type="molecule type" value="Genomic_DNA"/>
</dbReference>
<evidence type="ECO:0000313" key="1">
    <source>
        <dbReference type="EMBL" id="EGW04742.1"/>
    </source>
</evidence>
<organism evidence="1 2">
    <name type="scientific">Cricetulus griseus</name>
    <name type="common">Chinese hamster</name>
    <name type="synonym">Cricetulus barabensis griseus</name>
    <dbReference type="NCBI Taxonomy" id="10029"/>
    <lineage>
        <taxon>Eukaryota</taxon>
        <taxon>Metazoa</taxon>
        <taxon>Chordata</taxon>
        <taxon>Craniata</taxon>
        <taxon>Vertebrata</taxon>
        <taxon>Euteleostomi</taxon>
        <taxon>Mammalia</taxon>
        <taxon>Eutheria</taxon>
        <taxon>Euarchontoglires</taxon>
        <taxon>Glires</taxon>
        <taxon>Rodentia</taxon>
        <taxon>Myomorpha</taxon>
        <taxon>Muroidea</taxon>
        <taxon>Cricetidae</taxon>
        <taxon>Cricetinae</taxon>
        <taxon>Cricetulus</taxon>
    </lineage>
</organism>
<dbReference type="AlphaFoldDB" id="G3I300"/>